<dbReference type="Pfam" id="PF01663">
    <property type="entry name" value="Phosphodiest"/>
    <property type="match status" value="1"/>
</dbReference>
<dbReference type="SUPFAM" id="SSF53649">
    <property type="entry name" value="Alkaline phosphatase-like"/>
    <property type="match status" value="1"/>
</dbReference>
<dbReference type="InterPro" id="IPR017850">
    <property type="entry name" value="Alkaline_phosphatase_core_sf"/>
</dbReference>
<dbReference type="PANTHER" id="PTHR10151">
    <property type="entry name" value="ECTONUCLEOTIDE PYROPHOSPHATASE/PHOSPHODIESTERASE"/>
    <property type="match status" value="1"/>
</dbReference>
<evidence type="ECO:0000313" key="2">
    <source>
        <dbReference type="Proteomes" id="UP000248057"/>
    </source>
</evidence>
<dbReference type="AlphaFoldDB" id="A0A2V3YAD0"/>
<dbReference type="GeneID" id="86061320"/>
<dbReference type="RefSeq" id="WP_110322782.1">
    <property type="nucleotide sequence ID" value="NZ_QJKD01000004.1"/>
</dbReference>
<gene>
    <name evidence="1" type="ORF">DFR60_104303</name>
</gene>
<comment type="caution">
    <text evidence="1">The sequence shown here is derived from an EMBL/GenBank/DDBJ whole genome shotgun (WGS) entry which is preliminary data.</text>
</comment>
<name>A0A2V3YAD0_9FIRM</name>
<keyword evidence="2" id="KW-1185">Reference proteome</keyword>
<organism evidence="1 2">
    <name type="scientific">Hungatella effluvii</name>
    <dbReference type="NCBI Taxonomy" id="1096246"/>
    <lineage>
        <taxon>Bacteria</taxon>
        <taxon>Bacillati</taxon>
        <taxon>Bacillota</taxon>
        <taxon>Clostridia</taxon>
        <taxon>Lachnospirales</taxon>
        <taxon>Lachnospiraceae</taxon>
        <taxon>Hungatella</taxon>
    </lineage>
</organism>
<dbReference type="EMBL" id="QJKD01000004">
    <property type="protein sequence ID" value="PXX54477.1"/>
    <property type="molecule type" value="Genomic_DNA"/>
</dbReference>
<protein>
    <submittedName>
        <fullName evidence="1">Type I phosphodiesterase/nucleotide pyrophosphatase</fullName>
    </submittedName>
</protein>
<dbReference type="Gene3D" id="3.40.720.10">
    <property type="entry name" value="Alkaline Phosphatase, subunit A"/>
    <property type="match status" value="1"/>
</dbReference>
<accession>A0A2V3YAD0</accession>
<proteinExistence type="predicted"/>
<sequence>MGINGGENGMFVDYDHSIVSLSCSILKHYGAEYHHKTFEPMDELLQHPYKHVVIMLFDGLGLEVLRHHLPENSFLRSHALGELSSVFPPTTTAATTSIESGLTPAEHGWLGWNLYFPELGDIVSLFPNTRRGTQEQAAKFHAARQYLRYRTVYEKIEETGNAKAYVVSLYGSARITKYEELFDTVKGLCRKEERNYIYAYWGEPDYTMHDVGCCHESITEIIRDIDQRVERLCRDLEDTLLIVTADHGHGDTGYFLIRDYPELDRMLERPPVIEARAASFYVKQENLEQFPDLFKRLFGDQFLLLSKEAVLGQNIFGGGVCHPRLPELMGDYLAVAVSGMGINYEDSDSKWKSNHSGFTEREMKVPFIAVEKR</sequence>
<dbReference type="InterPro" id="IPR002591">
    <property type="entry name" value="Phosphodiest/P_Trfase"/>
</dbReference>
<dbReference type="GO" id="GO:0016787">
    <property type="term" value="F:hydrolase activity"/>
    <property type="evidence" value="ECO:0007669"/>
    <property type="project" value="UniProtKB-ARBA"/>
</dbReference>
<reference evidence="1 2" key="1">
    <citation type="submission" date="2018-05" db="EMBL/GenBank/DDBJ databases">
        <title>Genomic Encyclopedia of Type Strains, Phase IV (KMG-IV): sequencing the most valuable type-strain genomes for metagenomic binning, comparative biology and taxonomic classification.</title>
        <authorList>
            <person name="Goeker M."/>
        </authorList>
    </citation>
    <scope>NUCLEOTIDE SEQUENCE [LARGE SCALE GENOMIC DNA]</scope>
    <source>
        <strain evidence="1 2">DSM 24995</strain>
    </source>
</reference>
<dbReference type="Proteomes" id="UP000248057">
    <property type="component" value="Unassembled WGS sequence"/>
</dbReference>
<evidence type="ECO:0000313" key="1">
    <source>
        <dbReference type="EMBL" id="PXX54477.1"/>
    </source>
</evidence>
<dbReference type="PANTHER" id="PTHR10151:SF120">
    <property type="entry name" value="BIS(5'-ADENOSYL)-TRIPHOSPHATASE"/>
    <property type="match status" value="1"/>
</dbReference>